<dbReference type="InterPro" id="IPR002645">
    <property type="entry name" value="STAS_dom"/>
</dbReference>
<dbReference type="PANTHER" id="PTHR19288:SF46">
    <property type="entry name" value="HALOACID DEHALOGENASE-LIKE HYDROLASE DOMAIN-CONTAINING PROTEIN 2"/>
    <property type="match status" value="1"/>
</dbReference>
<comment type="caution">
    <text evidence="7">The sequence shown here is derived from an EMBL/GenBank/DDBJ whole genome shotgun (WGS) entry which is preliminary data.</text>
</comment>
<evidence type="ECO:0000256" key="4">
    <source>
        <dbReference type="ARBA" id="ARBA00022842"/>
    </source>
</evidence>
<comment type="cofactor">
    <cofactor evidence="1">
        <name>Mg(2+)</name>
        <dbReference type="ChEBI" id="CHEBI:18420"/>
    </cofactor>
</comment>
<keyword evidence="3" id="KW-0479">Metal-binding</keyword>
<sequence length="256" mass="27050">MTVSGFLIDLDGVVYINGEPIPGAVSALRELQKRGIPFRFVSNNTHRSRETIRERLARFGVDVPAAWIFTPLTAAIAYLRDAGAGSCWLLGSPDAAAELRSAGINPSDPNASHVLVGDVSDVLEYDMFVTGFRILMRNRAELLALEHDRYFKGNDGLLLSAGAFVAALEFAADVSATLLGKPSAKFFQAALTSLGLPAGEVVMVGDDPRSDIGGAASVSVRGVLVLTGKFDGVLPADAPAPWKILPGLSDILSLTQ</sequence>
<dbReference type="GO" id="GO:0016787">
    <property type="term" value="F:hydrolase activity"/>
    <property type="evidence" value="ECO:0007669"/>
    <property type="project" value="UniProtKB-KW"/>
</dbReference>
<evidence type="ECO:0000313" key="7">
    <source>
        <dbReference type="EMBL" id="MCZ0862959.1"/>
    </source>
</evidence>
<dbReference type="InterPro" id="IPR006357">
    <property type="entry name" value="HAD-SF_hydro_IIA"/>
</dbReference>
<dbReference type="Pfam" id="PF13344">
    <property type="entry name" value="Hydrolase_6"/>
    <property type="match status" value="1"/>
</dbReference>
<dbReference type="SUPFAM" id="SSF56784">
    <property type="entry name" value="HAD-like"/>
    <property type="match status" value="1"/>
</dbReference>
<proteinExistence type="inferred from homology"/>
<evidence type="ECO:0000256" key="5">
    <source>
        <dbReference type="ARBA" id="ARBA00039666"/>
    </source>
</evidence>
<dbReference type="Proteomes" id="UP001141336">
    <property type="component" value="Unassembled WGS sequence"/>
</dbReference>
<dbReference type="Pfam" id="PF13242">
    <property type="entry name" value="Hydrolase_like"/>
    <property type="match status" value="1"/>
</dbReference>
<dbReference type="NCBIfam" id="TIGR01460">
    <property type="entry name" value="HAD-SF-IIA"/>
    <property type="match status" value="1"/>
</dbReference>
<dbReference type="NCBIfam" id="TIGR01458">
    <property type="entry name" value="HAD-SF-IIA-hyp3"/>
    <property type="match status" value="1"/>
</dbReference>
<gene>
    <name evidence="7" type="ORF">O0S09_06815</name>
</gene>
<name>A0ABT4IMH9_9EURY</name>
<keyword evidence="4" id="KW-0460">Magnesium</keyword>
<dbReference type="PROSITE" id="PS50801">
    <property type="entry name" value="STAS"/>
    <property type="match status" value="1"/>
</dbReference>
<keyword evidence="7" id="KW-0378">Hydrolase</keyword>
<reference evidence="7" key="1">
    <citation type="submission" date="2022-12" db="EMBL/GenBank/DDBJ databases">
        <title>Isolation and characterisation of novel Methanocorpusculum spp. from native Australian herbivores indicates the genus is ancestrally host-associated.</title>
        <authorList>
            <person name="Volmer J.G."/>
            <person name="Soo R.M."/>
            <person name="Evans P.N."/>
            <person name="Hoedt E.C."/>
            <person name="Astorga Alsina A.L."/>
            <person name="Woodcroft B.J."/>
            <person name="Tyson G.W."/>
            <person name="Hugenholtz P."/>
            <person name="Morrison M."/>
        </authorList>
    </citation>
    <scope>NUCLEOTIDE SEQUENCE</scope>
    <source>
        <strain evidence="7">CW153</strain>
    </source>
</reference>
<dbReference type="EMBL" id="JAPTGC010000008">
    <property type="protein sequence ID" value="MCZ0862959.1"/>
    <property type="molecule type" value="Genomic_DNA"/>
</dbReference>
<protein>
    <recommendedName>
        <fullName evidence="5">Haloacid dehalogenase-like hydrolase domain-containing protein 2</fullName>
    </recommendedName>
</protein>
<keyword evidence="8" id="KW-1185">Reference proteome</keyword>
<dbReference type="InterPro" id="IPR036412">
    <property type="entry name" value="HAD-like_sf"/>
</dbReference>
<evidence type="ECO:0000256" key="1">
    <source>
        <dbReference type="ARBA" id="ARBA00001946"/>
    </source>
</evidence>
<feature type="domain" description="STAS" evidence="6">
    <location>
        <begin position="1"/>
        <end position="79"/>
    </location>
</feature>
<evidence type="ECO:0000259" key="6">
    <source>
        <dbReference type="PROSITE" id="PS50801"/>
    </source>
</evidence>
<accession>A0ABT4IMH9</accession>
<evidence type="ECO:0000256" key="2">
    <source>
        <dbReference type="ARBA" id="ARBA00007958"/>
    </source>
</evidence>
<comment type="similarity">
    <text evidence="2">Belongs to the HAD-like hydrolase superfamily.</text>
</comment>
<dbReference type="Gene3D" id="3.40.50.1000">
    <property type="entry name" value="HAD superfamily/HAD-like"/>
    <property type="match status" value="2"/>
</dbReference>
<dbReference type="InterPro" id="IPR023214">
    <property type="entry name" value="HAD_sf"/>
</dbReference>
<dbReference type="InterPro" id="IPR006355">
    <property type="entry name" value="LHPP/HDHD2"/>
</dbReference>
<dbReference type="RefSeq" id="WP_268923221.1">
    <property type="nucleotide sequence ID" value="NZ_JAPTGC010000008.1"/>
</dbReference>
<dbReference type="PANTHER" id="PTHR19288">
    <property type="entry name" value="4-NITROPHENYLPHOSPHATASE-RELATED"/>
    <property type="match status" value="1"/>
</dbReference>
<evidence type="ECO:0000313" key="8">
    <source>
        <dbReference type="Proteomes" id="UP001141336"/>
    </source>
</evidence>
<evidence type="ECO:0000256" key="3">
    <source>
        <dbReference type="ARBA" id="ARBA00022723"/>
    </source>
</evidence>
<organism evidence="7 8">
    <name type="scientific">Methanocorpusculum vombati</name>
    <dbReference type="NCBI Taxonomy" id="3002864"/>
    <lineage>
        <taxon>Archaea</taxon>
        <taxon>Methanobacteriati</taxon>
        <taxon>Methanobacteriota</taxon>
        <taxon>Stenosarchaea group</taxon>
        <taxon>Methanomicrobia</taxon>
        <taxon>Methanomicrobiales</taxon>
        <taxon>Methanocorpusculaceae</taxon>
        <taxon>Methanocorpusculum</taxon>
    </lineage>
</organism>